<organism evidence="3 4">
    <name type="scientific">Vitis vinifera</name>
    <name type="common">Grape</name>
    <dbReference type="NCBI Taxonomy" id="29760"/>
    <lineage>
        <taxon>Eukaryota</taxon>
        <taxon>Viridiplantae</taxon>
        <taxon>Streptophyta</taxon>
        <taxon>Embryophyta</taxon>
        <taxon>Tracheophyta</taxon>
        <taxon>Spermatophyta</taxon>
        <taxon>Magnoliopsida</taxon>
        <taxon>eudicotyledons</taxon>
        <taxon>Gunneridae</taxon>
        <taxon>Pentapetalae</taxon>
        <taxon>rosids</taxon>
        <taxon>Vitales</taxon>
        <taxon>Vitaceae</taxon>
        <taxon>Viteae</taxon>
        <taxon>Vitis</taxon>
    </lineage>
</organism>
<evidence type="ECO:0000313" key="4">
    <source>
        <dbReference type="Proteomes" id="UP000288805"/>
    </source>
</evidence>
<dbReference type="Gene3D" id="3.40.50.1820">
    <property type="entry name" value="alpha/beta hydrolase"/>
    <property type="match status" value="1"/>
</dbReference>
<evidence type="ECO:0000313" key="3">
    <source>
        <dbReference type="EMBL" id="RVX11021.1"/>
    </source>
</evidence>
<dbReference type="AlphaFoldDB" id="A0A438JPX8"/>
<gene>
    <name evidence="3" type="primary">D14_2</name>
    <name evidence="3" type="ORF">CK203_013386</name>
</gene>
<comment type="similarity">
    <text evidence="1">Belongs to the AB hydrolase superfamily.</text>
</comment>
<protein>
    <submittedName>
        <fullName evidence="3">Strigolactone esterase D14</fullName>
    </submittedName>
</protein>
<evidence type="ECO:0000256" key="1">
    <source>
        <dbReference type="ARBA" id="ARBA00008645"/>
    </source>
</evidence>
<dbReference type="Proteomes" id="UP000288805">
    <property type="component" value="Unassembled WGS sequence"/>
</dbReference>
<name>A0A438JPX8_VITVI</name>
<proteinExistence type="inferred from homology"/>
<dbReference type="SUPFAM" id="SSF53474">
    <property type="entry name" value="alpha/beta-Hydrolases"/>
    <property type="match status" value="1"/>
</dbReference>
<dbReference type="InterPro" id="IPR000073">
    <property type="entry name" value="AB_hydrolase_1"/>
</dbReference>
<feature type="domain" description="AB hydrolase-1" evidence="2">
    <location>
        <begin position="24"/>
        <end position="304"/>
    </location>
</feature>
<accession>A0A438JPX8</accession>
<dbReference type="Pfam" id="PF12697">
    <property type="entry name" value="Abhydrolase_6"/>
    <property type="match status" value="1"/>
</dbReference>
<dbReference type="EMBL" id="QGNW01000032">
    <property type="protein sequence ID" value="RVX11021.1"/>
    <property type="molecule type" value="Genomic_DNA"/>
</dbReference>
<reference evidence="3 4" key="1">
    <citation type="journal article" date="2018" name="PLoS Genet.">
        <title>Population sequencing reveals clonal diversity and ancestral inbreeding in the grapevine cultivar Chardonnay.</title>
        <authorList>
            <person name="Roach M.J."/>
            <person name="Johnson D.L."/>
            <person name="Bohlmann J."/>
            <person name="van Vuuren H.J."/>
            <person name="Jones S.J."/>
            <person name="Pretorius I.S."/>
            <person name="Schmidt S.A."/>
            <person name="Borneman A.R."/>
        </authorList>
    </citation>
    <scope>NUCLEOTIDE SEQUENCE [LARGE SCALE GENOMIC DNA]</scope>
    <source>
        <strain evidence="4">cv. Chardonnay</strain>
        <tissue evidence="3">Leaf</tissue>
    </source>
</reference>
<dbReference type="PANTHER" id="PTHR43039">
    <property type="entry name" value="ESTERASE-RELATED"/>
    <property type="match status" value="1"/>
</dbReference>
<comment type="caution">
    <text evidence="3">The sequence shown here is derived from an EMBL/GenBank/DDBJ whole genome shotgun (WGS) entry which is preliminary data.</text>
</comment>
<dbReference type="InterPro" id="IPR029058">
    <property type="entry name" value="AB_hydrolase_fold"/>
</dbReference>
<evidence type="ECO:0000259" key="2">
    <source>
        <dbReference type="Pfam" id="PF12697"/>
    </source>
</evidence>
<sequence>MLVIEKGLSAAMNARMIGFGNEAIVLAHGFGGDQSLWDKITPHLARSYRVLVFDWNFSGAVKDPSLYDSTKYSSYDAFADDLIALLDEFKLLASVFVGHSMSGMIGCIASIKRPELFKRLIFIAASPRHVDRRVWVGWYTAFVLYSCAHLSINICYVSLVQVYSWLDFPNSMREAGRYLNANNYEGGFERSEIEQIFANIESDFDKWASNFAPLAVDVNDPLSVEKVEKCIRRMRPEVALPLAKTVFCCDHRDILDKVTTPCTIVQPTNDIVAPISVAEYMQKKIKGKTTVEIIDMDGHFPQLTAHLQLLSVLDSVLVLSPDHQEK</sequence>